<dbReference type="Proteomes" id="UP000030672">
    <property type="component" value="Unassembled WGS sequence"/>
</dbReference>
<proteinExistence type="predicted"/>
<dbReference type="AlphaFoldDB" id="A0A074W6I0"/>
<keyword evidence="2" id="KW-0812">Transmembrane</keyword>
<feature type="transmembrane region" description="Helical" evidence="2">
    <location>
        <begin position="6"/>
        <end position="25"/>
    </location>
</feature>
<reference evidence="3 4" key="1">
    <citation type="journal article" date="2014" name="BMC Genomics">
        <title>Genome sequencing of four Aureobasidium pullulans varieties: biotechnological potential, stress tolerance, and description of new species.</title>
        <authorList>
            <person name="Gostin Ar C."/>
            <person name="Ohm R.A."/>
            <person name="Kogej T."/>
            <person name="Sonjak S."/>
            <person name="Turk M."/>
            <person name="Zajc J."/>
            <person name="Zalar P."/>
            <person name="Grube M."/>
            <person name="Sun H."/>
            <person name="Han J."/>
            <person name="Sharma A."/>
            <person name="Chiniquy J."/>
            <person name="Ngan C.Y."/>
            <person name="Lipzen A."/>
            <person name="Barry K."/>
            <person name="Grigoriev I.V."/>
            <person name="Gunde-Cimerman N."/>
        </authorList>
    </citation>
    <scope>NUCLEOTIDE SEQUENCE [LARGE SCALE GENOMIC DNA]</scope>
    <source>
        <strain evidence="3 4">CBS 110374</strain>
    </source>
</reference>
<dbReference type="InterPro" id="IPR031833">
    <property type="entry name" value="DUF4748"/>
</dbReference>
<dbReference type="PANTHER" id="PTHR41800">
    <property type="entry name" value="EXPRESSED PROTEIN"/>
    <property type="match status" value="1"/>
</dbReference>
<keyword evidence="4" id="KW-1185">Reference proteome</keyword>
<keyword evidence="2" id="KW-1133">Transmembrane helix</keyword>
<name>A0A074W6I0_AURM1</name>
<dbReference type="EMBL" id="KL584859">
    <property type="protein sequence ID" value="KEQ58131.1"/>
    <property type="molecule type" value="Genomic_DNA"/>
</dbReference>
<sequence length="106" mass="11704">MNTVRSVGYGWGVLILAGGGAYYFAKKSINKDRAERAEADNKRRMQMRELQNRYPVPPQKQDSHANPSKEATEDMSPASGHAAESGGHSPFESSAPYRSKKGDRFS</sequence>
<dbReference type="GeneID" id="63918789"/>
<feature type="compositionally biased region" description="Basic and acidic residues" evidence="1">
    <location>
        <begin position="35"/>
        <end position="51"/>
    </location>
</feature>
<gene>
    <name evidence="3" type="ORF">M437DRAFT_70209</name>
</gene>
<dbReference type="Pfam" id="PF15932">
    <property type="entry name" value="DUF4748"/>
    <property type="match status" value="1"/>
</dbReference>
<protein>
    <submittedName>
        <fullName evidence="3">Uncharacterized protein</fullName>
    </submittedName>
</protein>
<dbReference type="PANTHER" id="PTHR41800:SF1">
    <property type="entry name" value="EXPRESSED PROTEIN"/>
    <property type="match status" value="1"/>
</dbReference>
<accession>A0A074W6I0</accession>
<keyword evidence="2" id="KW-0472">Membrane</keyword>
<evidence type="ECO:0000313" key="3">
    <source>
        <dbReference type="EMBL" id="KEQ58131.1"/>
    </source>
</evidence>
<organism evidence="3 4">
    <name type="scientific">Aureobasidium melanogenum (strain CBS 110374)</name>
    <name type="common">Aureobasidium pullulans var. melanogenum</name>
    <dbReference type="NCBI Taxonomy" id="1043003"/>
    <lineage>
        <taxon>Eukaryota</taxon>
        <taxon>Fungi</taxon>
        <taxon>Dikarya</taxon>
        <taxon>Ascomycota</taxon>
        <taxon>Pezizomycotina</taxon>
        <taxon>Dothideomycetes</taxon>
        <taxon>Dothideomycetidae</taxon>
        <taxon>Dothideales</taxon>
        <taxon>Saccotheciaceae</taxon>
        <taxon>Aureobasidium</taxon>
    </lineage>
</organism>
<evidence type="ECO:0000313" key="4">
    <source>
        <dbReference type="Proteomes" id="UP000030672"/>
    </source>
</evidence>
<evidence type="ECO:0000256" key="1">
    <source>
        <dbReference type="SAM" id="MobiDB-lite"/>
    </source>
</evidence>
<feature type="region of interest" description="Disordered" evidence="1">
    <location>
        <begin position="35"/>
        <end position="106"/>
    </location>
</feature>
<dbReference type="HOGENOM" id="CLU_120625_1_1_1"/>
<dbReference type="RefSeq" id="XP_040875154.1">
    <property type="nucleotide sequence ID" value="XM_041025416.1"/>
</dbReference>
<evidence type="ECO:0000256" key="2">
    <source>
        <dbReference type="SAM" id="Phobius"/>
    </source>
</evidence>